<dbReference type="PROSITE" id="PS50903">
    <property type="entry name" value="RUBREDOXIN_LIKE"/>
    <property type="match status" value="1"/>
</dbReference>
<keyword evidence="5" id="KW-0813">Transport</keyword>
<keyword evidence="8 9" id="KW-0408">Iron</keyword>
<dbReference type="RefSeq" id="WP_269466447.1">
    <property type="nucleotide sequence ID" value="NZ_CP010310.2"/>
</dbReference>
<comment type="function">
    <text evidence="2">Involved in the hydrocarbon hydroxylating system, which transfers electrons from NADH to rubredoxin reductase and then through rubredoxin to alkane 1 monooxygenase.</text>
</comment>
<dbReference type="Proteomes" id="UP000254589">
    <property type="component" value="Unassembled WGS sequence"/>
</dbReference>
<dbReference type="GO" id="GO:0009055">
    <property type="term" value="F:electron transfer activity"/>
    <property type="evidence" value="ECO:0007669"/>
    <property type="project" value="TreeGrafter"/>
</dbReference>
<evidence type="ECO:0000256" key="8">
    <source>
        <dbReference type="ARBA" id="ARBA00023004"/>
    </source>
</evidence>
<dbReference type="GO" id="GO:0005506">
    <property type="term" value="F:iron ion binding"/>
    <property type="evidence" value="ECO:0007669"/>
    <property type="project" value="UniProtKB-UniRule"/>
</dbReference>
<keyword evidence="7 9" id="KW-0249">Electron transport</keyword>
<evidence type="ECO:0000256" key="7">
    <source>
        <dbReference type="ARBA" id="ARBA00022982"/>
    </source>
</evidence>
<dbReference type="PROSITE" id="PS00202">
    <property type="entry name" value="RUBREDOXIN"/>
    <property type="match status" value="1"/>
</dbReference>
<dbReference type="FunFam" id="2.20.28.10:FF:000001">
    <property type="entry name" value="Rubredoxin"/>
    <property type="match status" value="1"/>
</dbReference>
<evidence type="ECO:0000313" key="12">
    <source>
        <dbReference type="Proteomes" id="UP000254589"/>
    </source>
</evidence>
<dbReference type="Pfam" id="PF00301">
    <property type="entry name" value="Rubredoxin"/>
    <property type="match status" value="1"/>
</dbReference>
<reference evidence="11 12" key="1">
    <citation type="submission" date="2018-06" db="EMBL/GenBank/DDBJ databases">
        <authorList>
            <consortium name="Pathogen Informatics"/>
            <person name="Doyle S."/>
        </authorList>
    </citation>
    <scope>NUCLEOTIDE SEQUENCE [LARGE SCALE GENOMIC DNA]</scope>
    <source>
        <strain evidence="11 12">NCTC13159</strain>
    </source>
</reference>
<comment type="pathway">
    <text evidence="3">Hydrocarbon metabolism; alkane degradation.</text>
</comment>
<evidence type="ECO:0000259" key="10">
    <source>
        <dbReference type="PROSITE" id="PS50903"/>
    </source>
</evidence>
<dbReference type="SUPFAM" id="SSF57802">
    <property type="entry name" value="Rubredoxin-like"/>
    <property type="match status" value="1"/>
</dbReference>
<dbReference type="PANTHER" id="PTHR47627">
    <property type="entry name" value="RUBREDOXIN"/>
    <property type="match status" value="1"/>
</dbReference>
<organism evidence="11 12">
    <name type="scientific">Pandoraea pulmonicola</name>
    <dbReference type="NCBI Taxonomy" id="93221"/>
    <lineage>
        <taxon>Bacteria</taxon>
        <taxon>Pseudomonadati</taxon>
        <taxon>Pseudomonadota</taxon>
        <taxon>Betaproteobacteria</taxon>
        <taxon>Burkholderiales</taxon>
        <taxon>Burkholderiaceae</taxon>
        <taxon>Pandoraea</taxon>
    </lineage>
</organism>
<dbReference type="InterPro" id="IPR024934">
    <property type="entry name" value="Rubredoxin-like_dom"/>
</dbReference>
<protein>
    <recommendedName>
        <fullName evidence="9">Rubredoxin</fullName>
    </recommendedName>
</protein>
<evidence type="ECO:0000256" key="9">
    <source>
        <dbReference type="RuleBase" id="RU003820"/>
    </source>
</evidence>
<evidence type="ECO:0000256" key="4">
    <source>
        <dbReference type="ARBA" id="ARBA00005337"/>
    </source>
</evidence>
<dbReference type="GO" id="GO:0043448">
    <property type="term" value="P:alkane catabolic process"/>
    <property type="evidence" value="ECO:0007669"/>
    <property type="project" value="TreeGrafter"/>
</dbReference>
<sequence length="81" mass="9062">MPVPYNADRASFPVIDAMTTTLDAPTEYKSWICLICGWIYNEAEGAPDDGLAPGTRWADVPTDWRCPECDVSKEDFVLSEF</sequence>
<feature type="domain" description="Rubredoxin-like" evidence="10">
    <location>
        <begin position="28"/>
        <end position="79"/>
    </location>
</feature>
<evidence type="ECO:0000256" key="5">
    <source>
        <dbReference type="ARBA" id="ARBA00022448"/>
    </source>
</evidence>
<gene>
    <name evidence="11" type="primary">rubA_3</name>
    <name evidence="11" type="ORF">NCTC13159_04643</name>
</gene>
<proteinExistence type="inferred from homology"/>
<dbReference type="InterPro" id="IPR024935">
    <property type="entry name" value="Rubredoxin_dom"/>
</dbReference>
<dbReference type="PANTHER" id="PTHR47627:SF1">
    <property type="entry name" value="RUBREDOXIN-1-RELATED"/>
    <property type="match status" value="1"/>
</dbReference>
<evidence type="ECO:0000256" key="6">
    <source>
        <dbReference type="ARBA" id="ARBA00022723"/>
    </source>
</evidence>
<evidence type="ECO:0000313" key="11">
    <source>
        <dbReference type="EMBL" id="SUA93091.1"/>
    </source>
</evidence>
<keyword evidence="6 9" id="KW-0479">Metal-binding</keyword>
<dbReference type="EMBL" id="UGSJ01000001">
    <property type="protein sequence ID" value="SUA93091.1"/>
    <property type="molecule type" value="Genomic_DNA"/>
</dbReference>
<evidence type="ECO:0000256" key="3">
    <source>
        <dbReference type="ARBA" id="ARBA00004933"/>
    </source>
</evidence>
<dbReference type="Gene3D" id="2.20.28.10">
    <property type="match status" value="1"/>
</dbReference>
<comment type="caution">
    <text evidence="11">The sequence shown here is derived from an EMBL/GenBank/DDBJ whole genome shotgun (WGS) entry which is preliminary data.</text>
</comment>
<dbReference type="PRINTS" id="PR00163">
    <property type="entry name" value="RUBREDOXIN"/>
</dbReference>
<comment type="cofactor">
    <cofactor evidence="1 9">
        <name>Fe(3+)</name>
        <dbReference type="ChEBI" id="CHEBI:29034"/>
    </cofactor>
</comment>
<evidence type="ECO:0000256" key="2">
    <source>
        <dbReference type="ARBA" id="ARBA00002792"/>
    </source>
</evidence>
<accession>A0AAJ4ZH32</accession>
<name>A0AAJ4ZH32_PANPU</name>
<dbReference type="InterPro" id="IPR018527">
    <property type="entry name" value="Rubredoxin_Fe_BS"/>
</dbReference>
<dbReference type="AlphaFoldDB" id="A0AAJ4ZH32"/>
<comment type="similarity">
    <text evidence="4 9">Belongs to the rubredoxin family.</text>
</comment>
<evidence type="ECO:0000256" key="1">
    <source>
        <dbReference type="ARBA" id="ARBA00001965"/>
    </source>
</evidence>
<dbReference type="CDD" id="cd00730">
    <property type="entry name" value="rubredoxin"/>
    <property type="match status" value="1"/>
</dbReference>
<dbReference type="InterPro" id="IPR050526">
    <property type="entry name" value="Rubredoxin_ET"/>
</dbReference>